<protein>
    <submittedName>
        <fullName evidence="7">CDGSH iron-sulfur domain-containing protein</fullName>
    </submittedName>
</protein>
<dbReference type="InterPro" id="IPR018967">
    <property type="entry name" value="FeS-contain_CDGSH-typ"/>
</dbReference>
<accession>A0ABV1NTB1</accession>
<dbReference type="Proteomes" id="UP001482520">
    <property type="component" value="Unassembled WGS sequence"/>
</dbReference>
<dbReference type="InterPro" id="IPR042216">
    <property type="entry name" value="MitoNEET_CISD"/>
</dbReference>
<dbReference type="RefSeq" id="WP_349803428.1">
    <property type="nucleotide sequence ID" value="NZ_JBEGDP010000001.1"/>
</dbReference>
<keyword evidence="4" id="KW-0411">Iron-sulfur</keyword>
<feature type="domain" description="Iron-binding zinc finger CDGSH type" evidence="6">
    <location>
        <begin position="30"/>
        <end position="75"/>
    </location>
</feature>
<dbReference type="EMBL" id="JBEGDP010000001">
    <property type="protein sequence ID" value="MEQ7845731.1"/>
    <property type="molecule type" value="Genomic_DNA"/>
</dbReference>
<evidence type="ECO:0000313" key="7">
    <source>
        <dbReference type="EMBL" id="MEQ7845731.1"/>
    </source>
</evidence>
<gene>
    <name evidence="7" type="ORF">V6R90_00470</name>
</gene>
<evidence type="ECO:0000256" key="5">
    <source>
        <dbReference type="SAM" id="MobiDB-lite"/>
    </source>
</evidence>
<keyword evidence="3" id="KW-0408">Iron</keyword>
<keyword evidence="2" id="KW-0479">Metal-binding</keyword>
<name>A0ABV1NTB1_9ACTN</name>
<comment type="caution">
    <text evidence="7">The sequence shown here is derived from an EMBL/GenBank/DDBJ whole genome shotgun (WGS) entry which is preliminary data.</text>
</comment>
<keyword evidence="1" id="KW-0001">2Fe-2S</keyword>
<dbReference type="Gene3D" id="3.40.5.90">
    <property type="entry name" value="CDGSH iron-sulfur domain, mitoNEET-type"/>
    <property type="match status" value="1"/>
</dbReference>
<reference evidence="7 8" key="1">
    <citation type="submission" date="2024-02" db="EMBL/GenBank/DDBJ databases">
        <title>Full genome sequence of Nocardioides kribbensis.</title>
        <authorList>
            <person name="Poletto B.L."/>
            <person name="Silva G."/>
            <person name="Galante D."/>
            <person name="Campos K.R."/>
            <person name="Santos M.B.N."/>
            <person name="Sacchi C.T."/>
        </authorList>
    </citation>
    <scope>NUCLEOTIDE SEQUENCE [LARGE SCALE GENOMIC DNA]</scope>
    <source>
        <strain evidence="7 8">O4R</strain>
    </source>
</reference>
<evidence type="ECO:0000259" key="6">
    <source>
        <dbReference type="SMART" id="SM00704"/>
    </source>
</evidence>
<dbReference type="SMART" id="SM00704">
    <property type="entry name" value="ZnF_CDGSH"/>
    <property type="match status" value="1"/>
</dbReference>
<dbReference type="Pfam" id="PF09360">
    <property type="entry name" value="zf-CDGSH"/>
    <property type="match status" value="1"/>
</dbReference>
<evidence type="ECO:0000256" key="1">
    <source>
        <dbReference type="ARBA" id="ARBA00022714"/>
    </source>
</evidence>
<evidence type="ECO:0000256" key="4">
    <source>
        <dbReference type="ARBA" id="ARBA00023014"/>
    </source>
</evidence>
<keyword evidence="8" id="KW-1185">Reference proteome</keyword>
<sequence>MSTPQADTPADPEPAPVVLKVVDSGPLQIKGPIRLLDHDGTPYDVPARRAVFLCRCGQSRTKPFCDGSHRRTGFSATERADGAKPDASPDASTSGS</sequence>
<evidence type="ECO:0000256" key="2">
    <source>
        <dbReference type="ARBA" id="ARBA00022723"/>
    </source>
</evidence>
<proteinExistence type="predicted"/>
<evidence type="ECO:0000256" key="3">
    <source>
        <dbReference type="ARBA" id="ARBA00023004"/>
    </source>
</evidence>
<organism evidence="7 8">
    <name type="scientific">Nocardioides kribbensis</name>
    <dbReference type="NCBI Taxonomy" id="305517"/>
    <lineage>
        <taxon>Bacteria</taxon>
        <taxon>Bacillati</taxon>
        <taxon>Actinomycetota</taxon>
        <taxon>Actinomycetes</taxon>
        <taxon>Propionibacteriales</taxon>
        <taxon>Nocardioidaceae</taxon>
        <taxon>Nocardioides</taxon>
    </lineage>
</organism>
<evidence type="ECO:0000313" key="8">
    <source>
        <dbReference type="Proteomes" id="UP001482520"/>
    </source>
</evidence>
<feature type="region of interest" description="Disordered" evidence="5">
    <location>
        <begin position="65"/>
        <end position="96"/>
    </location>
</feature>